<proteinExistence type="predicted"/>
<dbReference type="EMBL" id="GL376576">
    <property type="status" value="NOT_ANNOTATED_CDS"/>
    <property type="molecule type" value="Genomic_DNA"/>
</dbReference>
<accession>K3XBQ5</accession>
<sequence>MGQLHGKATYLKAATPFVNASEKDVNKLWETFNDVAEGFGLNQDEMCEICRALQPTLEIHSKAEIDQLTVALF</sequence>
<reference evidence="2" key="2">
    <citation type="submission" date="2010-04" db="EMBL/GenBank/DDBJ databases">
        <authorList>
            <person name="Buell R."/>
            <person name="Hamilton J."/>
            <person name="Hostetler J."/>
        </authorList>
    </citation>
    <scope>NUCLEOTIDE SEQUENCE [LARGE SCALE GENOMIC DNA]</scope>
    <source>
        <strain evidence="2">DAOM:BR144</strain>
    </source>
</reference>
<dbReference type="STRING" id="431595.K3XBQ5"/>
<reference evidence="1" key="3">
    <citation type="submission" date="2015-02" db="UniProtKB">
        <authorList>
            <consortium name="EnsemblProtists"/>
        </authorList>
    </citation>
    <scope>IDENTIFICATION</scope>
    <source>
        <strain evidence="1">DAOM BR144</strain>
    </source>
</reference>
<keyword evidence="2" id="KW-1185">Reference proteome</keyword>
<evidence type="ECO:0000313" key="1">
    <source>
        <dbReference type="EnsemblProtists" id="PYU1_T014654"/>
    </source>
</evidence>
<dbReference type="InParanoid" id="K3XBQ5"/>
<dbReference type="AlphaFoldDB" id="K3XBQ5"/>
<dbReference type="HOGENOM" id="CLU_2712566_0_0_1"/>
<evidence type="ECO:0000313" key="2">
    <source>
        <dbReference type="Proteomes" id="UP000019132"/>
    </source>
</evidence>
<reference evidence="2" key="1">
    <citation type="journal article" date="2010" name="Genome Biol.">
        <title>Genome sequence of the necrotrophic plant pathogen Pythium ultimum reveals original pathogenicity mechanisms and effector repertoire.</title>
        <authorList>
            <person name="Levesque C.A."/>
            <person name="Brouwer H."/>
            <person name="Cano L."/>
            <person name="Hamilton J.P."/>
            <person name="Holt C."/>
            <person name="Huitema E."/>
            <person name="Raffaele S."/>
            <person name="Robideau G.P."/>
            <person name="Thines M."/>
            <person name="Win J."/>
            <person name="Zerillo M.M."/>
            <person name="Beakes G.W."/>
            <person name="Boore J.L."/>
            <person name="Busam D."/>
            <person name="Dumas B."/>
            <person name="Ferriera S."/>
            <person name="Fuerstenberg S.I."/>
            <person name="Gachon C.M."/>
            <person name="Gaulin E."/>
            <person name="Govers F."/>
            <person name="Grenville-Briggs L."/>
            <person name="Horner N."/>
            <person name="Hostetler J."/>
            <person name="Jiang R.H."/>
            <person name="Johnson J."/>
            <person name="Krajaejun T."/>
            <person name="Lin H."/>
            <person name="Meijer H.J."/>
            <person name="Moore B."/>
            <person name="Morris P."/>
            <person name="Phuntmart V."/>
            <person name="Puiu D."/>
            <person name="Shetty J."/>
            <person name="Stajich J.E."/>
            <person name="Tripathy S."/>
            <person name="Wawra S."/>
            <person name="van West P."/>
            <person name="Whitty B.R."/>
            <person name="Coutinho P.M."/>
            <person name="Henrissat B."/>
            <person name="Martin F."/>
            <person name="Thomas P.D."/>
            <person name="Tyler B.M."/>
            <person name="De Vries R.P."/>
            <person name="Kamoun S."/>
            <person name="Yandell M."/>
            <person name="Tisserat N."/>
            <person name="Buell C.R."/>
        </authorList>
    </citation>
    <scope>NUCLEOTIDE SEQUENCE</scope>
    <source>
        <strain evidence="2">DAOM:BR144</strain>
    </source>
</reference>
<dbReference type="Proteomes" id="UP000019132">
    <property type="component" value="Unassembled WGS sequence"/>
</dbReference>
<name>K3XBQ5_GLOUD</name>
<dbReference type="EnsemblProtists" id="PYU1_T014654">
    <property type="protein sequence ID" value="PYU1_T014654"/>
    <property type="gene ID" value="PYU1_G014623"/>
</dbReference>
<organism evidence="1 2">
    <name type="scientific">Globisporangium ultimum (strain ATCC 200006 / CBS 805.95 / DAOM BR144)</name>
    <name type="common">Pythium ultimum</name>
    <dbReference type="NCBI Taxonomy" id="431595"/>
    <lineage>
        <taxon>Eukaryota</taxon>
        <taxon>Sar</taxon>
        <taxon>Stramenopiles</taxon>
        <taxon>Oomycota</taxon>
        <taxon>Peronosporomycetes</taxon>
        <taxon>Pythiales</taxon>
        <taxon>Pythiaceae</taxon>
        <taxon>Globisporangium</taxon>
    </lineage>
</organism>
<dbReference type="VEuPathDB" id="FungiDB:PYU1_G014623"/>
<protein>
    <submittedName>
        <fullName evidence="1">Uncharacterized protein</fullName>
    </submittedName>
</protein>